<dbReference type="Pfam" id="PF00395">
    <property type="entry name" value="SLH"/>
    <property type="match status" value="3"/>
</dbReference>
<reference evidence="4" key="1">
    <citation type="submission" date="2023-07" db="EMBL/GenBank/DDBJ databases">
        <title>Ureibacillus sp. isolated from freshwater well.</title>
        <authorList>
            <person name="Kirdat K."/>
            <person name="Bhatt A."/>
            <person name="Teware R."/>
            <person name="Bhavsar Y."/>
            <person name="Yadav A."/>
        </authorList>
    </citation>
    <scope>NUCLEOTIDE SEQUENCE</scope>
    <source>
        <strain evidence="4">BA0131</strain>
    </source>
</reference>
<proteinExistence type="predicted"/>
<dbReference type="InterPro" id="IPR001119">
    <property type="entry name" value="SLH_dom"/>
</dbReference>
<evidence type="ECO:0000313" key="5">
    <source>
        <dbReference type="Proteomes" id="UP001172743"/>
    </source>
</evidence>
<dbReference type="InterPro" id="IPR008964">
    <property type="entry name" value="Invasin/intimin_cell_adhesion"/>
</dbReference>
<dbReference type="EMBL" id="JAUHTQ010000001">
    <property type="protein sequence ID" value="MDN4492144.1"/>
    <property type="molecule type" value="Genomic_DNA"/>
</dbReference>
<feature type="domain" description="SLH" evidence="3">
    <location>
        <begin position="149"/>
        <end position="211"/>
    </location>
</feature>
<evidence type="ECO:0000256" key="2">
    <source>
        <dbReference type="SAM" id="SignalP"/>
    </source>
</evidence>
<dbReference type="InterPro" id="IPR051465">
    <property type="entry name" value="Cell_Envelope_Struct_Comp"/>
</dbReference>
<name>A0ABT8GL56_9BACL</name>
<feature type="domain" description="SLH" evidence="3">
    <location>
        <begin position="94"/>
        <end position="148"/>
    </location>
</feature>
<keyword evidence="1 2" id="KW-0732">Signal</keyword>
<dbReference type="Proteomes" id="UP001172743">
    <property type="component" value="Unassembled WGS sequence"/>
</dbReference>
<evidence type="ECO:0000259" key="3">
    <source>
        <dbReference type="PROSITE" id="PS51272"/>
    </source>
</evidence>
<gene>
    <name evidence="4" type="ORF">QYB95_01210</name>
</gene>
<dbReference type="PANTHER" id="PTHR43308">
    <property type="entry name" value="OUTER MEMBRANE PROTEIN ALPHA-RELATED"/>
    <property type="match status" value="1"/>
</dbReference>
<evidence type="ECO:0000313" key="4">
    <source>
        <dbReference type="EMBL" id="MDN4492144.1"/>
    </source>
</evidence>
<dbReference type="SUPFAM" id="SSF49373">
    <property type="entry name" value="Invasin/intimin cell-adhesion fragments"/>
    <property type="match status" value="1"/>
</dbReference>
<dbReference type="Gene3D" id="2.60.40.1220">
    <property type="match status" value="1"/>
</dbReference>
<feature type="chain" id="PRO_5047178016" evidence="2">
    <location>
        <begin position="31"/>
        <end position="892"/>
    </location>
</feature>
<comment type="caution">
    <text evidence="4">The sequence shown here is derived from an EMBL/GenBank/DDBJ whole genome shotgun (WGS) entry which is preliminary data.</text>
</comment>
<keyword evidence="5" id="KW-1185">Reference proteome</keyword>
<dbReference type="PROSITE" id="PS51272">
    <property type="entry name" value="SLH"/>
    <property type="match status" value="3"/>
</dbReference>
<protein>
    <submittedName>
        <fullName evidence="4">S-layer homology domain-containing protein</fullName>
    </submittedName>
</protein>
<evidence type="ECO:0000256" key="1">
    <source>
        <dbReference type="ARBA" id="ARBA00022729"/>
    </source>
</evidence>
<organism evidence="4 5">
    <name type="scientific">Ureibacillus aquaedulcis</name>
    <dbReference type="NCBI Taxonomy" id="3058421"/>
    <lineage>
        <taxon>Bacteria</taxon>
        <taxon>Bacillati</taxon>
        <taxon>Bacillota</taxon>
        <taxon>Bacilli</taxon>
        <taxon>Bacillales</taxon>
        <taxon>Caryophanaceae</taxon>
        <taxon>Ureibacillus</taxon>
    </lineage>
</organism>
<sequence>MTKQNKGRKLFATTATAALVASAIVPVASAAELNDFDSVASWAKDAVKSLVDSGAVQGDNNGNFNPTKELTRAQGAEILAKVLDLKAEGTEDYSDVTSSNWFYDAVRATSPELFIGNEKGEFNPNDNLTRQEAAKVLVNAFELSGSESLDSFRDASKAGKWAINYLETAVANGVINGKGSLLAPTDTITNQEFATMVKRAQDAAVPAVTAVSATNTTDLKVTLGGNLKDVTVTAEDFEVTVDGTKVSFTVEKVSEKEYTLKLSSALVAGAKVEVVGLKDLDGSKASTTYSPISITSVDAVATTVVDNKDGQTLKIKANGVETTPAELAAQGYTVSFVASKNVFGAAASTSTTGELDEAQLATLLSSAKQTDFTYRVSVQKDNVVVTSKSADVLIIDADQTAVSEIKTVDLGDVAAVGVNNNATSASYTIDTLTGNKLVVGETVDVEGVVATLADGRNDIDLIATTGNVSYESSDVRIATVSGNTITAKGVGTVTIKVKSGNISKDITLQIVEAPRKLSLATVSKSSLNLAHGAAVPVLVTLKDQYGETFGSKTDLVPVEAKNTANTAITTTTAAGGTDDATNGEFYYTITAATGVTGAGKVEFNHANSAKLASTSVTVGAAASTTTFKLELNKNTINLNPASTDSKITLTLNEYGASGQYVGAADLDDYTVEIFDANGTPISNITGANLEGAVDNGIYELTRHNLIAENANAVVAGTTYPSISNFETGTGLIKVTDTVSGDVYSANFTITDSAPTVNSATFLDGFEIKSGVNVTAPLSTFLTKVGTTATAGDGIVRYEVDGTDANLVHMYYETANTPDGYDYGTDVYLGRLETNFVSGGSSAVLDFTTDGSGNVTFDATADTTNATFQFDVVKRGAATTASSVVKKNIVVKP</sequence>
<feature type="domain" description="SLH" evidence="3">
    <location>
        <begin position="30"/>
        <end position="93"/>
    </location>
</feature>
<dbReference type="InterPro" id="IPR014755">
    <property type="entry name" value="Cu-Rt/internalin_Ig-like"/>
</dbReference>
<dbReference type="Gene3D" id="2.60.40.1080">
    <property type="match status" value="1"/>
</dbReference>
<dbReference type="RefSeq" id="WP_301136249.1">
    <property type="nucleotide sequence ID" value="NZ_JAUHTQ010000001.1"/>
</dbReference>
<feature type="signal peptide" evidence="2">
    <location>
        <begin position="1"/>
        <end position="30"/>
    </location>
</feature>
<accession>A0ABT8GL56</accession>